<evidence type="ECO:0000313" key="5">
    <source>
        <dbReference type="EMBL" id="EOR04593.1"/>
    </source>
</evidence>
<evidence type="ECO:0000256" key="2">
    <source>
        <dbReference type="ARBA" id="ARBA00022771"/>
    </source>
</evidence>
<evidence type="ECO:0000313" key="6">
    <source>
        <dbReference type="Proteomes" id="UP000014064"/>
    </source>
</evidence>
<keyword evidence="6" id="KW-1185">Reference proteome</keyword>
<dbReference type="GO" id="GO:0008270">
    <property type="term" value="F:zinc ion binding"/>
    <property type="evidence" value="ECO:0007669"/>
    <property type="project" value="UniProtKB-KW"/>
</dbReference>
<dbReference type="InterPro" id="IPR001876">
    <property type="entry name" value="Znf_RanBP2"/>
</dbReference>
<evidence type="ECO:0000256" key="1">
    <source>
        <dbReference type="ARBA" id="ARBA00022723"/>
    </source>
</evidence>
<dbReference type="Proteomes" id="UP000014064">
    <property type="component" value="Unassembled WGS sequence"/>
</dbReference>
<reference evidence="6" key="1">
    <citation type="journal article" date="2013" name="BMC Genomics">
        <title>Genome and transcriptome sequencing of the halophilic fungus Wallemia ichthyophaga: haloadaptations present and absent.</title>
        <authorList>
            <person name="Zajc J."/>
            <person name="Liu Y."/>
            <person name="Dai W."/>
            <person name="Yang Z."/>
            <person name="Hu J."/>
            <person name="Gostincar C."/>
            <person name="Gunde-Cimerman N."/>
        </authorList>
    </citation>
    <scope>NUCLEOTIDE SEQUENCE [LARGE SCALE GENOMIC DNA]</scope>
    <source>
        <strain evidence="6">EXF-994 / CBS 113033</strain>
    </source>
</reference>
<dbReference type="SUPFAM" id="SSF90209">
    <property type="entry name" value="Ran binding protein zinc finger-like"/>
    <property type="match status" value="1"/>
</dbReference>
<dbReference type="HOGENOM" id="CLU_3299705_0_0_1"/>
<sequence>MCLKKLLSPVNFNWRCPKCVYVNADNDFSCKKCYFNMAGT</sequence>
<proteinExistence type="predicted"/>
<protein>
    <recommendedName>
        <fullName evidence="4">RanBP2-type domain-containing protein</fullName>
    </recommendedName>
</protein>
<dbReference type="GeneID" id="20373095"/>
<keyword evidence="1" id="KW-0479">Metal-binding</keyword>
<dbReference type="EMBL" id="KE007224">
    <property type="protein sequence ID" value="EOR04593.1"/>
    <property type="molecule type" value="Genomic_DNA"/>
</dbReference>
<evidence type="ECO:0000259" key="4">
    <source>
        <dbReference type="PROSITE" id="PS01358"/>
    </source>
</evidence>
<dbReference type="KEGG" id="wic:J056_000143"/>
<organism evidence="5 6">
    <name type="scientific">Wallemia ichthyophaga (strain EXF-994 / CBS 113033)</name>
    <dbReference type="NCBI Taxonomy" id="1299270"/>
    <lineage>
        <taxon>Eukaryota</taxon>
        <taxon>Fungi</taxon>
        <taxon>Dikarya</taxon>
        <taxon>Basidiomycota</taxon>
        <taxon>Wallemiomycotina</taxon>
        <taxon>Wallemiomycetes</taxon>
        <taxon>Wallemiales</taxon>
        <taxon>Wallemiaceae</taxon>
        <taxon>Wallemia</taxon>
    </lineage>
</organism>
<dbReference type="AlphaFoldDB" id="R9AQX7"/>
<evidence type="ECO:0000256" key="3">
    <source>
        <dbReference type="ARBA" id="ARBA00022833"/>
    </source>
</evidence>
<accession>R9AQX7</accession>
<keyword evidence="2" id="KW-0863">Zinc-finger</keyword>
<gene>
    <name evidence="5" type="ORF">J056_000143</name>
</gene>
<keyword evidence="3" id="KW-0862">Zinc</keyword>
<feature type="domain" description="RanBP2-type" evidence="4">
    <location>
        <begin position="14"/>
        <end position="33"/>
    </location>
</feature>
<dbReference type="PROSITE" id="PS01358">
    <property type="entry name" value="ZF_RANBP2_1"/>
    <property type="match status" value="1"/>
</dbReference>
<dbReference type="RefSeq" id="XP_009265816.1">
    <property type="nucleotide sequence ID" value="XM_009267541.1"/>
</dbReference>
<dbReference type="InterPro" id="IPR036443">
    <property type="entry name" value="Znf_RanBP2_sf"/>
</dbReference>
<name>R9AQX7_WALI9</name>